<dbReference type="eggNOG" id="COG1106">
    <property type="taxonomic scope" value="Bacteria"/>
</dbReference>
<geneLocation type="plasmid" evidence="8">
    <name>pf1</name>
</geneLocation>
<evidence type="ECO:0000259" key="1">
    <source>
        <dbReference type="Pfam" id="PF13304"/>
    </source>
</evidence>
<evidence type="ECO:0000313" key="8">
    <source>
        <dbReference type="Proteomes" id="UP000280708"/>
    </source>
</evidence>
<dbReference type="Pfam" id="PF13304">
    <property type="entry name" value="AAA_21"/>
    <property type="match status" value="1"/>
</dbReference>
<dbReference type="RefSeq" id="WP_017502532.1">
    <property type="nucleotide sequence ID" value="NZ_CP020927.1"/>
</dbReference>
<geneLocation type="plasmid" evidence="7">
    <name>pses189</name>
</geneLocation>
<keyword evidence="5" id="KW-0547">Nucleotide-binding</keyword>
<keyword evidence="2" id="KW-0614">Plasmid</keyword>
<evidence type="ECO:0000313" key="4">
    <source>
        <dbReference type="EMBL" id="KEZ16661.1"/>
    </source>
</evidence>
<organism evidence="4 6">
    <name type="scientific">Sphingobium yanoikuyae</name>
    <name type="common">Sphingomonas yanoikuyae</name>
    <dbReference type="NCBI Taxonomy" id="13690"/>
    <lineage>
        <taxon>Bacteria</taxon>
        <taxon>Pseudomonadati</taxon>
        <taxon>Pseudomonadota</taxon>
        <taxon>Alphaproteobacteria</taxon>
        <taxon>Sphingomonadales</taxon>
        <taxon>Sphingomonadaceae</taxon>
        <taxon>Sphingobium</taxon>
    </lineage>
</organism>
<dbReference type="AlphaFoldDB" id="A0A084EFB9"/>
<dbReference type="EMBL" id="JGVR01000030">
    <property type="protein sequence ID" value="KEZ16661.1"/>
    <property type="molecule type" value="Genomic_DNA"/>
</dbReference>
<dbReference type="InterPro" id="IPR003959">
    <property type="entry name" value="ATPase_AAA_core"/>
</dbReference>
<dbReference type="GO" id="GO:0005524">
    <property type="term" value="F:ATP binding"/>
    <property type="evidence" value="ECO:0007669"/>
    <property type="project" value="UniProtKB-KW"/>
</dbReference>
<protein>
    <submittedName>
        <fullName evidence="5">ATP-binding protein</fullName>
    </submittedName>
    <submittedName>
        <fullName evidence="2">Abortive infection protein</fullName>
    </submittedName>
    <submittedName>
        <fullName evidence="4">Putative ATPase</fullName>
    </submittedName>
</protein>
<dbReference type="EMBL" id="CP033227">
    <property type="protein sequence ID" value="AYO75563.1"/>
    <property type="molecule type" value="Genomic_DNA"/>
</dbReference>
<dbReference type="InterPro" id="IPR027417">
    <property type="entry name" value="P-loop_NTPase"/>
</dbReference>
<evidence type="ECO:0000313" key="2">
    <source>
        <dbReference type="EMBL" id="ATP22058.1"/>
    </source>
</evidence>
<gene>
    <name evidence="2" type="ORF">BV87_26825</name>
    <name evidence="4" type="ORF">CP98_04090</name>
    <name evidence="3" type="ORF">EBF16_00735</name>
    <name evidence="5" type="ORF">H3V42_33730</name>
</gene>
<dbReference type="Proteomes" id="UP000037029">
    <property type="component" value="Plasmid pses189"/>
</dbReference>
<proteinExistence type="predicted"/>
<sequence length="401" mass="44781">MLFELEIENFFSIRDKQVVDLRVGANAPDLPGRLSPIWPGASDRAPKVVAIFGPNAAGKSTILRALSFIAWFARESFQISPTGRLPYERFNSVEGQSAPTRLSLSFGGHSEPEDETSPACRYTYSLELGGSNAAQQVVSEALHYWPEPARRKVRLFERSAEGKVVAAGAFKLTGFRQALEKVLRPNASVISTLAQLKHPIATQLWEAANTISSNILIERSDGVEEQMVRHYAENPGLVEALNREIERIDLGIRTMRVESGPNGPVALFTHEGHDGPMPLVLESHGTRMFLRLYPFLLRALETGGIAVMDELDTAIHPLILPEILRWFYDPSRNPHDAQLWMTCHNASLLEELIKEEVLFCTKSPEGRTEVYALQDVQAVRRDENYYRKYLGGTYGALPQIG</sequence>
<dbReference type="PANTHER" id="PTHR40396:SF1">
    <property type="entry name" value="ATPASE AAA-TYPE CORE DOMAIN-CONTAINING PROTEIN"/>
    <property type="match status" value="1"/>
</dbReference>
<dbReference type="EMBL" id="CP060127">
    <property type="protein sequence ID" value="QNG49780.1"/>
    <property type="molecule type" value="Genomic_DNA"/>
</dbReference>
<dbReference type="Proteomes" id="UP000028534">
    <property type="component" value="Unassembled WGS sequence"/>
</dbReference>
<reference evidence="2 7" key="2">
    <citation type="submission" date="2017-04" db="EMBL/GenBank/DDBJ databases">
        <title>Characterization, genome and methylation analysis of a phthalic acid esters degrading strain Sphingobium yanoikuyae SHJ.</title>
        <authorList>
            <person name="Feng L."/>
        </authorList>
    </citation>
    <scope>NUCLEOTIDE SEQUENCE [LARGE SCALE GENOMIC DNA]</scope>
    <source>
        <strain evidence="2 7">SHJ</strain>
        <plasmid evidence="7">Plasmid pses189</plasmid>
        <plasmid evidence="2">pSES189</plasmid>
    </source>
</reference>
<evidence type="ECO:0000313" key="7">
    <source>
        <dbReference type="Proteomes" id="UP000037029"/>
    </source>
</evidence>
<geneLocation type="plasmid" evidence="2">
    <name>pSES189</name>
</geneLocation>
<dbReference type="GO" id="GO:0016887">
    <property type="term" value="F:ATP hydrolysis activity"/>
    <property type="evidence" value="ECO:0007669"/>
    <property type="project" value="InterPro"/>
</dbReference>
<reference evidence="5 9" key="4">
    <citation type="submission" date="2020-07" db="EMBL/GenBank/DDBJ databases">
        <title>Whole genome sequence of Sphingobium yanoikuyae A3.</title>
        <authorList>
            <person name="Han S.-S."/>
        </authorList>
    </citation>
    <scope>NUCLEOTIDE SEQUENCE [LARGE SCALE GENOMIC DNA]</scope>
    <source>
        <strain evidence="5 9">A3</strain>
        <plasmid evidence="5 9">unnamed3</plasmid>
    </source>
</reference>
<evidence type="ECO:0000313" key="5">
    <source>
        <dbReference type="EMBL" id="QNG49780.1"/>
    </source>
</evidence>
<keyword evidence="5" id="KW-0067">ATP-binding</keyword>
<dbReference type="Gene3D" id="3.40.50.300">
    <property type="entry name" value="P-loop containing nucleotide triphosphate hydrolases"/>
    <property type="match status" value="1"/>
</dbReference>
<dbReference type="PATRIC" id="fig|13690.10.peg.4201"/>
<dbReference type="Proteomes" id="UP000515377">
    <property type="component" value="Plasmid unnamed3"/>
</dbReference>
<reference evidence="4 6" key="1">
    <citation type="submission" date="2014-03" db="EMBL/GenBank/DDBJ databases">
        <title>Genome sequence of Sphingobium yanoikuyae B1.</title>
        <authorList>
            <person name="Gan H.M."/>
            <person name="Gan H.Y."/>
            <person name="Savka M.A."/>
        </authorList>
    </citation>
    <scope>NUCLEOTIDE SEQUENCE [LARGE SCALE GENOMIC DNA]</scope>
    <source>
        <strain evidence="4 6">B1</strain>
    </source>
</reference>
<evidence type="ECO:0000313" key="6">
    <source>
        <dbReference type="Proteomes" id="UP000028534"/>
    </source>
</evidence>
<dbReference type="SUPFAM" id="SSF52540">
    <property type="entry name" value="P-loop containing nucleoside triphosphate hydrolases"/>
    <property type="match status" value="1"/>
</dbReference>
<reference evidence="3 8" key="3">
    <citation type="submission" date="2018-10" db="EMBL/GenBank/DDBJ databases">
        <title>Characterization and genome analysis of a novel bacterium Sphingobium yanoikuyae SJTF8 capable of degrading PAHs.</title>
        <authorList>
            <person name="Yin C."/>
            <person name="Xiong W."/>
            <person name="Liang R."/>
        </authorList>
    </citation>
    <scope>NUCLEOTIDE SEQUENCE [LARGE SCALE GENOMIC DNA]</scope>
    <source>
        <strain evidence="3 8">SJTF8</strain>
        <plasmid evidence="3">pF1</plasmid>
        <plasmid evidence="8">pf1</plasmid>
    </source>
</reference>
<dbReference type="Proteomes" id="UP000280708">
    <property type="component" value="Plasmid pF1"/>
</dbReference>
<evidence type="ECO:0000313" key="3">
    <source>
        <dbReference type="EMBL" id="AYO75563.1"/>
    </source>
</evidence>
<feature type="domain" description="ATPase AAA-type core" evidence="1">
    <location>
        <begin position="49"/>
        <end position="350"/>
    </location>
</feature>
<geneLocation type="plasmid" evidence="5 9">
    <name>unnamed3</name>
</geneLocation>
<name>A0A084EFB9_SPHYA</name>
<accession>A0A084EFB9</accession>
<dbReference type="PANTHER" id="PTHR40396">
    <property type="entry name" value="ATPASE-LIKE PROTEIN"/>
    <property type="match status" value="1"/>
</dbReference>
<evidence type="ECO:0000313" key="9">
    <source>
        <dbReference type="Proteomes" id="UP000515377"/>
    </source>
</evidence>
<geneLocation type="plasmid" evidence="3">
    <name>pF1</name>
</geneLocation>
<dbReference type="EMBL" id="CP020927">
    <property type="protein sequence ID" value="ATP22058.1"/>
    <property type="molecule type" value="Genomic_DNA"/>
</dbReference>